<evidence type="ECO:0000256" key="5">
    <source>
        <dbReference type="ARBA" id="ARBA00022801"/>
    </source>
</evidence>
<dbReference type="PANTHER" id="PTHR23403">
    <property type="entry name" value="TREHALASE"/>
    <property type="match status" value="1"/>
</dbReference>
<evidence type="ECO:0000256" key="6">
    <source>
        <dbReference type="ARBA" id="ARBA00023295"/>
    </source>
</evidence>
<evidence type="ECO:0000313" key="10">
    <source>
        <dbReference type="RefSeq" id="XP_004712896.2"/>
    </source>
</evidence>
<dbReference type="InterPro" id="IPR001661">
    <property type="entry name" value="Glyco_hydro_37"/>
</dbReference>
<keyword evidence="5 7" id="KW-0378">Hydrolase</keyword>
<dbReference type="PANTHER" id="PTHR23403:SF1">
    <property type="entry name" value="TREHALASE"/>
    <property type="match status" value="1"/>
</dbReference>
<dbReference type="InterPro" id="IPR018232">
    <property type="entry name" value="Glyco_hydro_37_CS"/>
</dbReference>
<gene>
    <name evidence="10" type="primary">TREH</name>
</gene>
<organism evidence="9 10">
    <name type="scientific">Echinops telfairi</name>
    <name type="common">Lesser hedgehog tenrec</name>
    <dbReference type="NCBI Taxonomy" id="9371"/>
    <lineage>
        <taxon>Eukaryota</taxon>
        <taxon>Metazoa</taxon>
        <taxon>Chordata</taxon>
        <taxon>Craniata</taxon>
        <taxon>Vertebrata</taxon>
        <taxon>Euteleostomi</taxon>
        <taxon>Mammalia</taxon>
        <taxon>Eutheria</taxon>
        <taxon>Afrotheria</taxon>
        <taxon>Tenrecidae</taxon>
        <taxon>Tenrecinae</taxon>
        <taxon>Echinops</taxon>
    </lineage>
</organism>
<sequence>MATMHGKTWVLCLLLLLLRGLRLGSQAALPPPCESQIYCHGQLLHQVQMAKLFQDDKQFVDMPLSVAPEQVLSNFQDLNRAHNSSIPRQLLQEFVNNHFRDKSQELDPWTPGDWKDSPQFLKNISDTKLRAWAGELHQLWKKLGKKMKPEVSSHPDWFSLIYSKHPFVVPGGRFVEFYYWDSYWVMEGLLLSEMPETVKGMLRNFLDLVNTYGHIPNGGRVYYLQRSQPPLLTLMMDRYLTHTNDIAFLQENIETLALELNFWAEKRSINVSVGGKSHTLNRYYVPYGGPRPESYSKDAELADTVPEGAREALWAELKAGAESGWDFSSRWFSSSRLSSIRTSKLVPVDLNSFLCQAEGLLGNFYSRLGNEAQAAKYRSQRAQRLAALEAVLWDSERGAWFDHDLESGKKNREFYPSNLTPLWAGCFSDPAVVDKALKYLEDTQILTFKHGIPTSLNNSGQQWDFPNAWAPLQDLVIRGLAKSSSPRAQEVAFQLAQNWIRTNFDVYSKTSAMYEKYDVSSGGQPGGGGEYEVQEGFGWTNGVVLMLLDRYGDRLTSGAWPALWEPHCLAVALLPHLLLWWW</sequence>
<proteinExistence type="inferred from homology"/>
<name>A0ABM0J1Q7_ECHTE</name>
<dbReference type="InterPro" id="IPR012341">
    <property type="entry name" value="6hp_glycosidase-like_sf"/>
</dbReference>
<evidence type="ECO:0000256" key="4">
    <source>
        <dbReference type="ARBA" id="ARBA00019905"/>
    </source>
</evidence>
<evidence type="ECO:0000256" key="8">
    <source>
        <dbReference type="SAM" id="SignalP"/>
    </source>
</evidence>
<dbReference type="RefSeq" id="XP_004712896.2">
    <property type="nucleotide sequence ID" value="XM_004712839.2"/>
</dbReference>
<dbReference type="PROSITE" id="PS00927">
    <property type="entry name" value="TREHALASE_1"/>
    <property type="match status" value="1"/>
</dbReference>
<evidence type="ECO:0000256" key="3">
    <source>
        <dbReference type="ARBA" id="ARBA00012757"/>
    </source>
</evidence>
<evidence type="ECO:0000313" key="9">
    <source>
        <dbReference type="Proteomes" id="UP000694863"/>
    </source>
</evidence>
<evidence type="ECO:0000256" key="2">
    <source>
        <dbReference type="ARBA" id="ARBA00005615"/>
    </source>
</evidence>
<dbReference type="EC" id="3.2.1.28" evidence="3 7"/>
<dbReference type="Proteomes" id="UP000694863">
    <property type="component" value="Unplaced"/>
</dbReference>
<evidence type="ECO:0000256" key="1">
    <source>
        <dbReference type="ARBA" id="ARBA00001576"/>
    </source>
</evidence>
<keyword evidence="9" id="KW-1185">Reference proteome</keyword>
<accession>A0ABM0J1Q7</accession>
<dbReference type="GeneID" id="101654650"/>
<evidence type="ECO:0000256" key="7">
    <source>
        <dbReference type="RuleBase" id="RU361180"/>
    </source>
</evidence>
<feature type="chain" id="PRO_5046141718" description="Trehalase" evidence="8">
    <location>
        <begin position="28"/>
        <end position="582"/>
    </location>
</feature>
<dbReference type="InterPro" id="IPR008928">
    <property type="entry name" value="6-hairpin_glycosidase_sf"/>
</dbReference>
<feature type="signal peptide" evidence="8">
    <location>
        <begin position="1"/>
        <end position="27"/>
    </location>
</feature>
<dbReference type="SUPFAM" id="SSF48208">
    <property type="entry name" value="Six-hairpin glycosidases"/>
    <property type="match status" value="1"/>
</dbReference>
<dbReference type="Gene3D" id="1.50.10.10">
    <property type="match status" value="1"/>
</dbReference>
<dbReference type="Pfam" id="PF01204">
    <property type="entry name" value="Trehalase"/>
    <property type="match status" value="1"/>
</dbReference>
<protein>
    <recommendedName>
        <fullName evidence="4 7">Trehalase</fullName>
        <ecNumber evidence="3 7">3.2.1.28</ecNumber>
    </recommendedName>
    <alternativeName>
        <fullName evidence="7">Alpha-trehalose glucohydrolase</fullName>
    </alternativeName>
</protein>
<keyword evidence="8" id="KW-0732">Signal</keyword>
<comment type="similarity">
    <text evidence="2 7">Belongs to the glycosyl hydrolase 37 family.</text>
</comment>
<dbReference type="PRINTS" id="PR00744">
    <property type="entry name" value="GLHYDRLASE37"/>
</dbReference>
<reference evidence="10" key="1">
    <citation type="submission" date="2025-08" db="UniProtKB">
        <authorList>
            <consortium name="RefSeq"/>
        </authorList>
    </citation>
    <scope>IDENTIFICATION</scope>
</reference>
<keyword evidence="6 7" id="KW-0326">Glycosidase</keyword>
<comment type="catalytic activity">
    <reaction evidence="1 7">
        <text>alpha,alpha-trehalose + H2O = alpha-D-glucose + beta-D-glucose</text>
        <dbReference type="Rhea" id="RHEA:32675"/>
        <dbReference type="ChEBI" id="CHEBI:15377"/>
        <dbReference type="ChEBI" id="CHEBI:15903"/>
        <dbReference type="ChEBI" id="CHEBI:16551"/>
        <dbReference type="ChEBI" id="CHEBI:17925"/>
        <dbReference type="EC" id="3.2.1.28"/>
    </reaction>
</comment>
<dbReference type="PROSITE" id="PS00928">
    <property type="entry name" value="TREHALASE_2"/>
    <property type="match status" value="1"/>
</dbReference>